<comment type="caution">
    <text evidence="2">The sequence shown here is derived from an EMBL/GenBank/DDBJ whole genome shotgun (WGS) entry which is preliminary data.</text>
</comment>
<dbReference type="EMBL" id="JAFLNC010000005">
    <property type="protein sequence ID" value="MBO0334903.1"/>
    <property type="molecule type" value="Genomic_DNA"/>
</dbReference>
<sequence length="203" mass="23010">MSDVKIGIIIGSIRKKSQSDRIGKYISELLKNSNLSVEVDYFSLRDLEVPLWNEEKWESGSDLKKFWKPISDRLKSCQGFVVISPEWAGMVPPHLKNFLLMCDGGELAHKPAQLIAVSSGTGGAYPVAELRMSGYKNNFLWWMPDHMILRQVESLFTSTPPTDLDSRLTARLNYGLEFMIETAKAVVPVREKVQNLKLYKNGM</sequence>
<organism evidence="2 3">
    <name type="scientific">Sneathiella sedimenti</name>
    <dbReference type="NCBI Taxonomy" id="2816034"/>
    <lineage>
        <taxon>Bacteria</taxon>
        <taxon>Pseudomonadati</taxon>
        <taxon>Pseudomonadota</taxon>
        <taxon>Alphaproteobacteria</taxon>
        <taxon>Sneathiellales</taxon>
        <taxon>Sneathiellaceae</taxon>
        <taxon>Sneathiella</taxon>
    </lineage>
</organism>
<accession>A0ABS3F8V1</accession>
<evidence type="ECO:0000259" key="1">
    <source>
        <dbReference type="Pfam" id="PF03358"/>
    </source>
</evidence>
<dbReference type="InterPro" id="IPR029039">
    <property type="entry name" value="Flavoprotein-like_sf"/>
</dbReference>
<reference evidence="2 3" key="1">
    <citation type="submission" date="2021-03" db="EMBL/GenBank/DDBJ databases">
        <title>Sneathiella sp. CAU 1612 isolated from Kang Won-do.</title>
        <authorList>
            <person name="Kim W."/>
        </authorList>
    </citation>
    <scope>NUCLEOTIDE SEQUENCE [LARGE SCALE GENOMIC DNA]</scope>
    <source>
        <strain evidence="2 3">CAU 1612</strain>
    </source>
</reference>
<gene>
    <name evidence="2" type="ORF">J0X12_14855</name>
</gene>
<protein>
    <submittedName>
        <fullName evidence="2">NAD(P)H-dependent oxidoreductase</fullName>
    </submittedName>
</protein>
<dbReference type="PANTHER" id="PTHR30543:SF31">
    <property type="entry name" value="NADPH-DEPENDENT AZOREDUCTASE AZR"/>
    <property type="match status" value="1"/>
</dbReference>
<proteinExistence type="predicted"/>
<dbReference type="Proteomes" id="UP000664761">
    <property type="component" value="Unassembled WGS sequence"/>
</dbReference>
<dbReference type="InterPro" id="IPR005025">
    <property type="entry name" value="FMN_Rdtase-like_dom"/>
</dbReference>
<keyword evidence="3" id="KW-1185">Reference proteome</keyword>
<evidence type="ECO:0000313" key="3">
    <source>
        <dbReference type="Proteomes" id="UP000664761"/>
    </source>
</evidence>
<dbReference type="Gene3D" id="3.40.50.360">
    <property type="match status" value="1"/>
</dbReference>
<dbReference type="InterPro" id="IPR050712">
    <property type="entry name" value="NAD(P)H-dep_reductase"/>
</dbReference>
<dbReference type="RefSeq" id="WP_207047220.1">
    <property type="nucleotide sequence ID" value="NZ_JAFLNC010000005.1"/>
</dbReference>
<dbReference type="SUPFAM" id="SSF52218">
    <property type="entry name" value="Flavoproteins"/>
    <property type="match status" value="1"/>
</dbReference>
<evidence type="ECO:0000313" key="2">
    <source>
        <dbReference type="EMBL" id="MBO0334903.1"/>
    </source>
</evidence>
<name>A0ABS3F8V1_9PROT</name>
<feature type="domain" description="NADPH-dependent FMN reductase-like" evidence="1">
    <location>
        <begin position="4"/>
        <end position="145"/>
    </location>
</feature>
<dbReference type="Pfam" id="PF03358">
    <property type="entry name" value="FMN_red"/>
    <property type="match status" value="1"/>
</dbReference>
<dbReference type="PANTHER" id="PTHR30543">
    <property type="entry name" value="CHROMATE REDUCTASE"/>
    <property type="match status" value="1"/>
</dbReference>